<dbReference type="STRING" id="1247936.BN2475_880003"/>
<protein>
    <submittedName>
        <fullName evidence="2">Uncharacterized protein</fullName>
    </submittedName>
</protein>
<evidence type="ECO:0000256" key="1">
    <source>
        <dbReference type="SAM" id="MobiDB-lite"/>
    </source>
</evidence>
<keyword evidence="3" id="KW-1185">Reference proteome</keyword>
<dbReference type="Proteomes" id="UP000187012">
    <property type="component" value="Unassembled WGS sequence"/>
</dbReference>
<name>A0A1N7SKU2_9BURK</name>
<feature type="compositionally biased region" description="Polar residues" evidence="1">
    <location>
        <begin position="16"/>
        <end position="25"/>
    </location>
</feature>
<evidence type="ECO:0000313" key="3">
    <source>
        <dbReference type="Proteomes" id="UP000187012"/>
    </source>
</evidence>
<accession>A0A1N7SKU2</accession>
<evidence type="ECO:0000313" key="2">
    <source>
        <dbReference type="EMBL" id="SIT48000.1"/>
    </source>
</evidence>
<reference evidence="2 3" key="1">
    <citation type="submission" date="2016-12" db="EMBL/GenBank/DDBJ databases">
        <authorList>
            <person name="Song W.-J."/>
            <person name="Kurnit D.M."/>
        </authorList>
    </citation>
    <scope>NUCLEOTIDE SEQUENCE [LARGE SCALE GENOMIC DNA]</scope>
    <source>
        <strain evidence="2 3">STM7296</strain>
    </source>
</reference>
<proteinExistence type="predicted"/>
<dbReference type="RefSeq" id="WP_281254291.1">
    <property type="nucleotide sequence ID" value="NZ_CYGX02000088.1"/>
</dbReference>
<sequence>MDREGAATLEKKPRNARTSEQSLRASSRAGFGLGKTLETFDFDRLPTLDRAYIDDLTTGRISISAKWGDAFPENRVLGAATLDRLRQGACRLVIEGESSRKPKPMPENSENVVAKSNKKTHS</sequence>
<gene>
    <name evidence="2" type="ORF">BN2475_880003</name>
</gene>
<dbReference type="AlphaFoldDB" id="A0A1N7SKU2"/>
<dbReference type="EMBL" id="CYGX02000088">
    <property type="protein sequence ID" value="SIT48000.1"/>
    <property type="molecule type" value="Genomic_DNA"/>
</dbReference>
<feature type="compositionally biased region" description="Basic and acidic residues" evidence="1">
    <location>
        <begin position="1"/>
        <end position="13"/>
    </location>
</feature>
<feature type="region of interest" description="Disordered" evidence="1">
    <location>
        <begin position="96"/>
        <end position="122"/>
    </location>
</feature>
<organism evidence="2 3">
    <name type="scientific">Paraburkholderia ribeironis</name>
    <dbReference type="NCBI Taxonomy" id="1247936"/>
    <lineage>
        <taxon>Bacteria</taxon>
        <taxon>Pseudomonadati</taxon>
        <taxon>Pseudomonadota</taxon>
        <taxon>Betaproteobacteria</taxon>
        <taxon>Burkholderiales</taxon>
        <taxon>Burkholderiaceae</taxon>
        <taxon>Paraburkholderia</taxon>
    </lineage>
</organism>
<feature type="region of interest" description="Disordered" evidence="1">
    <location>
        <begin position="1"/>
        <end position="28"/>
    </location>
</feature>